<evidence type="ECO:0000256" key="1">
    <source>
        <dbReference type="SAM" id="MobiDB-lite"/>
    </source>
</evidence>
<dbReference type="Proteomes" id="UP001154114">
    <property type="component" value="Unassembled WGS sequence"/>
</dbReference>
<dbReference type="AlphaFoldDB" id="A0A9P0E1W9"/>
<proteinExistence type="predicted"/>
<dbReference type="EMBL" id="CAJCES030000004">
    <property type="protein sequence ID" value="CAH1286836.1"/>
    <property type="molecule type" value="Genomic_DNA"/>
</dbReference>
<feature type="domain" description="DUF7869" evidence="2">
    <location>
        <begin position="367"/>
        <end position="494"/>
    </location>
</feature>
<keyword evidence="4" id="KW-1185">Reference proteome</keyword>
<reference evidence="3" key="1">
    <citation type="submission" date="2021-12" db="EMBL/GenBank/DDBJ databases">
        <authorList>
            <person name="King R."/>
        </authorList>
    </citation>
    <scope>NUCLEOTIDE SEQUENCE</scope>
</reference>
<dbReference type="PANTHER" id="PTHR10773">
    <property type="entry name" value="DNA-DIRECTED RNA POLYMERASES I, II, AND III SUBUNIT RPABC2"/>
    <property type="match status" value="1"/>
</dbReference>
<organism evidence="3 4">
    <name type="scientific">Chrysodeixis includens</name>
    <name type="common">Soybean looper</name>
    <name type="synonym">Pseudoplusia includens</name>
    <dbReference type="NCBI Taxonomy" id="689277"/>
    <lineage>
        <taxon>Eukaryota</taxon>
        <taxon>Metazoa</taxon>
        <taxon>Ecdysozoa</taxon>
        <taxon>Arthropoda</taxon>
        <taxon>Hexapoda</taxon>
        <taxon>Insecta</taxon>
        <taxon>Pterygota</taxon>
        <taxon>Neoptera</taxon>
        <taxon>Endopterygota</taxon>
        <taxon>Lepidoptera</taxon>
        <taxon>Glossata</taxon>
        <taxon>Ditrysia</taxon>
        <taxon>Noctuoidea</taxon>
        <taxon>Noctuidae</taxon>
        <taxon>Plusiinae</taxon>
        <taxon>Chrysodeixis</taxon>
    </lineage>
</organism>
<evidence type="ECO:0000313" key="3">
    <source>
        <dbReference type="EMBL" id="CAH1286836.1"/>
    </source>
</evidence>
<dbReference type="Pfam" id="PF25273">
    <property type="entry name" value="DUF7869"/>
    <property type="match status" value="1"/>
</dbReference>
<feature type="compositionally biased region" description="Low complexity" evidence="1">
    <location>
        <begin position="16"/>
        <end position="42"/>
    </location>
</feature>
<dbReference type="OrthoDB" id="6776127at2759"/>
<protein>
    <recommendedName>
        <fullName evidence="2">DUF7869 domain-containing protein</fullName>
    </recommendedName>
</protein>
<dbReference type="PANTHER" id="PTHR10773:SF19">
    <property type="match status" value="1"/>
</dbReference>
<evidence type="ECO:0000313" key="4">
    <source>
        <dbReference type="Proteomes" id="UP001154114"/>
    </source>
</evidence>
<evidence type="ECO:0000259" key="2">
    <source>
        <dbReference type="Pfam" id="PF25273"/>
    </source>
</evidence>
<accession>A0A9P0E1W9</accession>
<comment type="caution">
    <text evidence="3">The sequence shown here is derived from an EMBL/GenBank/DDBJ whole genome shotgun (WGS) entry which is preliminary data.</text>
</comment>
<name>A0A9P0E1W9_CHRIL</name>
<feature type="region of interest" description="Disordered" evidence="1">
    <location>
        <begin position="1"/>
        <end position="48"/>
    </location>
</feature>
<gene>
    <name evidence="3" type="ORF">CINC_LOCUS35</name>
</gene>
<sequence length="587" mass="67125">MKIDFQPIVQRSRIDSTSSNSSSSSSSSSSSDTTSSSSSTSTAQDSDINSNVLNASQDLELPSDTTVAKKEKFVKPPCTEKCRLKCRDKITEEQRQEIFECYWGLGTLQRQRDFLNSCLTTLKVPYRRVKEGAAKTRNQNCVFHFTVNGESKRTCKFFFINTLGISERTLRTVIEGRNSSSTGVIPEGKRGKHAHHNQISPEILQSVRDHINSVPGIESHYTRANTTREFIDGSLTVKELHRNYVSNRGTLASASFDMYYRIFNTEFNLSFFVPKKDQCDLCESYKNAIGEDQLKLKELYEEHLRQKQLSRKEKTKDIELLKEDSETVVAIYDLQAVMPVTDLKDNVTNCYFWHEGLGNREAIEIGSCVFKFLKDTAERHPNSNIIFYSDNCCGQQKNRFLIGMYYYAVEILPLKSITHKFLIRGHTQNEGDNAHSLIERSIKRAKKSGPIYVPYQYVQLIRTTKKSGNTFVVNELNYDDFYDLKKLFEDITLNVNKDLQGNPIKLSDIKVIRFVKNSETYDLKYSYDSEWVTVKSKTTVNTRNTGDPGESIGNNGHRTTDCLGTNTFKRFSIIKTCHGDWRGLLFS</sequence>
<dbReference type="InterPro" id="IPR057191">
    <property type="entry name" value="DUF7869"/>
</dbReference>